<dbReference type="GO" id="GO:0006654">
    <property type="term" value="P:phosphatidic acid biosynthetic process"/>
    <property type="evidence" value="ECO:0007669"/>
    <property type="project" value="TreeGrafter"/>
</dbReference>
<dbReference type="GO" id="GO:0003841">
    <property type="term" value="F:1-acylglycerol-3-phosphate O-acyltransferase activity"/>
    <property type="evidence" value="ECO:0007669"/>
    <property type="project" value="UniProtKB-UniRule"/>
</dbReference>
<comment type="caution">
    <text evidence="6">The sequence shown here is derived from an EMBL/GenBank/DDBJ whole genome shotgun (WGS) entry which is preliminary data.</text>
</comment>
<proteinExistence type="inferred from homology"/>
<keyword evidence="2 4" id="KW-0808">Transferase</keyword>
<keyword evidence="3 4" id="KW-0012">Acyltransferase</keyword>
<keyword evidence="4" id="KW-0594">Phospholipid biosynthesis</keyword>
<feature type="domain" description="Phospholipid/glycerol acyltransferase" evidence="5">
    <location>
        <begin position="46"/>
        <end position="158"/>
    </location>
</feature>
<dbReference type="Pfam" id="PF01553">
    <property type="entry name" value="Acyltransferase"/>
    <property type="match status" value="1"/>
</dbReference>
<dbReference type="AlphaFoldDB" id="A0A2T1G3F0"/>
<dbReference type="PANTHER" id="PTHR10434:SF11">
    <property type="entry name" value="1-ACYL-SN-GLYCEROL-3-PHOSPHATE ACYLTRANSFERASE"/>
    <property type="match status" value="1"/>
</dbReference>
<evidence type="ECO:0000313" key="6">
    <source>
        <dbReference type="EMBL" id="PSB51772.1"/>
    </source>
</evidence>
<evidence type="ECO:0000313" key="7">
    <source>
        <dbReference type="Proteomes" id="UP000238937"/>
    </source>
</evidence>
<comment type="similarity">
    <text evidence="1 4">Belongs to the 1-acyl-sn-glycerol-3-phosphate acyltransferase family.</text>
</comment>
<dbReference type="EMBL" id="PVWO01000347">
    <property type="protein sequence ID" value="PSB51772.1"/>
    <property type="molecule type" value="Genomic_DNA"/>
</dbReference>
<evidence type="ECO:0000256" key="3">
    <source>
        <dbReference type="ARBA" id="ARBA00023315"/>
    </source>
</evidence>
<accession>A0A2T1G3F0</accession>
<reference evidence="6 7" key="1">
    <citation type="submission" date="2018-03" db="EMBL/GenBank/DDBJ databases">
        <title>The ancient ancestry and fast evolution of plastids.</title>
        <authorList>
            <person name="Moore K.R."/>
            <person name="Magnabosco C."/>
            <person name="Momper L."/>
            <person name="Gold D.A."/>
            <person name="Bosak T."/>
            <person name="Fournier G.P."/>
        </authorList>
    </citation>
    <scope>NUCLEOTIDE SEQUENCE [LARGE SCALE GENOMIC DNA]</scope>
    <source>
        <strain evidence="6 7">CCALA 037</strain>
    </source>
</reference>
<keyword evidence="4" id="KW-0444">Lipid biosynthesis</keyword>
<dbReference type="EC" id="2.3.1.51" evidence="4"/>
<evidence type="ECO:0000256" key="1">
    <source>
        <dbReference type="ARBA" id="ARBA00008655"/>
    </source>
</evidence>
<dbReference type="OrthoDB" id="9803035at2"/>
<protein>
    <recommendedName>
        <fullName evidence="4">1-acyl-sn-glycerol-3-phosphate acyltransferase</fullName>
        <ecNumber evidence="4">2.3.1.51</ecNumber>
    </recommendedName>
</protein>
<evidence type="ECO:0000256" key="4">
    <source>
        <dbReference type="RuleBase" id="RU361267"/>
    </source>
</evidence>
<dbReference type="GO" id="GO:0016020">
    <property type="term" value="C:membrane"/>
    <property type="evidence" value="ECO:0007669"/>
    <property type="project" value="InterPro"/>
</dbReference>
<evidence type="ECO:0000259" key="5">
    <source>
        <dbReference type="SMART" id="SM00563"/>
    </source>
</evidence>
<dbReference type="InterPro" id="IPR004552">
    <property type="entry name" value="AGP_acyltrans"/>
</dbReference>
<comment type="domain">
    <text evidence="4">The HXXXXD motif is essential for acyltransferase activity and may constitute the binding site for the phosphate moiety of the glycerol-3-phosphate.</text>
</comment>
<dbReference type="SUPFAM" id="SSF69593">
    <property type="entry name" value="Glycerol-3-phosphate (1)-acyltransferase"/>
    <property type="match status" value="1"/>
</dbReference>
<dbReference type="Proteomes" id="UP000238937">
    <property type="component" value="Unassembled WGS sequence"/>
</dbReference>
<dbReference type="RefSeq" id="WP_106309503.1">
    <property type="nucleotide sequence ID" value="NZ_PVWO01000347.1"/>
</dbReference>
<keyword evidence="7" id="KW-1185">Reference proteome</keyword>
<dbReference type="CDD" id="cd07989">
    <property type="entry name" value="LPLAT_AGPAT-like"/>
    <property type="match status" value="1"/>
</dbReference>
<comment type="catalytic activity">
    <reaction evidence="4">
        <text>a 1-acyl-sn-glycero-3-phosphate + an acyl-CoA = a 1,2-diacyl-sn-glycero-3-phosphate + CoA</text>
        <dbReference type="Rhea" id="RHEA:19709"/>
        <dbReference type="ChEBI" id="CHEBI:57287"/>
        <dbReference type="ChEBI" id="CHEBI:57970"/>
        <dbReference type="ChEBI" id="CHEBI:58342"/>
        <dbReference type="ChEBI" id="CHEBI:58608"/>
        <dbReference type="EC" id="2.3.1.51"/>
    </reaction>
</comment>
<gene>
    <name evidence="6" type="ORF">C7B77_21190</name>
</gene>
<sequence length="212" mass="23443">MSRSREPFINLVFYHAFKQTLINPFFYLYLKGKVEGTEHIPKTGAFVVVCNHGSNFDPPLLSAAILRPVAYMAKEELFDVPVLKQAIKLYGAYPVKRGAVDRTTIKTALAYLEEGWGAGIFLSGTRTADGKVVNPQPGAALIAAKAQVPILPVCLWGTHLIEQKGKKYPQATPVTIRIDKLIDPPTSTKRSELDRVTDICTVKINQLHDLGR</sequence>
<dbReference type="NCBIfam" id="TIGR00530">
    <property type="entry name" value="AGP_acyltrn"/>
    <property type="match status" value="1"/>
</dbReference>
<keyword evidence="4" id="KW-1208">Phospholipid metabolism</keyword>
<dbReference type="InterPro" id="IPR002123">
    <property type="entry name" value="Plipid/glycerol_acylTrfase"/>
</dbReference>
<evidence type="ECO:0000256" key="2">
    <source>
        <dbReference type="ARBA" id="ARBA00022679"/>
    </source>
</evidence>
<organism evidence="6 7">
    <name type="scientific">Chamaesiphon polymorphus CCALA 037</name>
    <dbReference type="NCBI Taxonomy" id="2107692"/>
    <lineage>
        <taxon>Bacteria</taxon>
        <taxon>Bacillati</taxon>
        <taxon>Cyanobacteriota</taxon>
        <taxon>Cyanophyceae</taxon>
        <taxon>Gomontiellales</taxon>
        <taxon>Chamaesiphonaceae</taxon>
        <taxon>Chamaesiphon</taxon>
    </lineage>
</organism>
<dbReference type="PANTHER" id="PTHR10434">
    <property type="entry name" value="1-ACYL-SN-GLYCEROL-3-PHOSPHATE ACYLTRANSFERASE"/>
    <property type="match status" value="1"/>
</dbReference>
<name>A0A2T1G3F0_9CYAN</name>
<keyword evidence="4" id="KW-0443">Lipid metabolism</keyword>
<dbReference type="SMART" id="SM00563">
    <property type="entry name" value="PlsC"/>
    <property type="match status" value="1"/>
</dbReference>